<dbReference type="Pfam" id="PF00583">
    <property type="entry name" value="Acetyltransf_1"/>
    <property type="match status" value="1"/>
</dbReference>
<evidence type="ECO:0000259" key="3">
    <source>
        <dbReference type="PROSITE" id="PS51186"/>
    </source>
</evidence>
<dbReference type="RefSeq" id="WP_161257237.1">
    <property type="nucleotide sequence ID" value="NZ_WXEY01000006.1"/>
</dbReference>
<dbReference type="InterPro" id="IPR016181">
    <property type="entry name" value="Acyl_CoA_acyltransferase"/>
</dbReference>
<dbReference type="Gene3D" id="3.40.630.30">
    <property type="match status" value="1"/>
</dbReference>
<gene>
    <name evidence="4" type="ORF">GTO91_07500</name>
</gene>
<dbReference type="GO" id="GO:0007064">
    <property type="term" value="P:mitotic sister chromatid cohesion"/>
    <property type="evidence" value="ECO:0007669"/>
    <property type="project" value="TreeGrafter"/>
</dbReference>
<protein>
    <submittedName>
        <fullName evidence="4">GNAT family N-acetyltransferase</fullName>
    </submittedName>
</protein>
<dbReference type="SUPFAM" id="SSF55729">
    <property type="entry name" value="Acyl-CoA N-acyltransferases (Nat)"/>
    <property type="match status" value="1"/>
</dbReference>
<accession>A0A845L357</accession>
<organism evidence="4 5">
    <name type="scientific">Heliomicrobium undosum</name>
    <dbReference type="NCBI Taxonomy" id="121734"/>
    <lineage>
        <taxon>Bacteria</taxon>
        <taxon>Bacillati</taxon>
        <taxon>Bacillota</taxon>
        <taxon>Clostridia</taxon>
        <taxon>Eubacteriales</taxon>
        <taxon>Heliobacteriaceae</taxon>
        <taxon>Heliomicrobium</taxon>
    </lineage>
</organism>
<dbReference type="OrthoDB" id="156739at2"/>
<reference evidence="4 5" key="1">
    <citation type="submission" date="2020-01" db="EMBL/GenBank/DDBJ databases">
        <title>Whole-genome sequence of Heliobacterium undosum DSM 13378.</title>
        <authorList>
            <person name="Kyndt J.A."/>
            <person name="Meyer T.E."/>
        </authorList>
    </citation>
    <scope>NUCLEOTIDE SEQUENCE [LARGE SCALE GENOMIC DNA]</scope>
    <source>
        <strain evidence="4 5">DSM 13378</strain>
    </source>
</reference>
<dbReference type="GO" id="GO:0031415">
    <property type="term" value="C:NatA complex"/>
    <property type="evidence" value="ECO:0007669"/>
    <property type="project" value="TreeGrafter"/>
</dbReference>
<dbReference type="PANTHER" id="PTHR42919:SF8">
    <property type="entry name" value="N-ALPHA-ACETYLTRANSFERASE 50"/>
    <property type="match status" value="1"/>
</dbReference>
<comment type="caution">
    <text evidence="4">The sequence shown here is derived from an EMBL/GenBank/DDBJ whole genome shotgun (WGS) entry which is preliminary data.</text>
</comment>
<proteinExistence type="predicted"/>
<dbReference type="PROSITE" id="PS51186">
    <property type="entry name" value="GNAT"/>
    <property type="match status" value="1"/>
</dbReference>
<keyword evidence="1 4" id="KW-0808">Transferase</keyword>
<keyword evidence="2" id="KW-0012">Acyltransferase</keyword>
<dbReference type="AlphaFoldDB" id="A0A845L357"/>
<evidence type="ECO:0000256" key="1">
    <source>
        <dbReference type="ARBA" id="ARBA00022679"/>
    </source>
</evidence>
<sequence>MNIFLRPVQKNDEPFLYELFVSSRPDLDWIGADDEVKGQILTQQFFAEEQGNAGADRRIALLDDKPIGRLYLREEETSIHILAIALLPEYRSRGIGTRLLEAVQKSAAESGKKLRLRVMWFNGAARSLYERFAFRVINDSGVCVEMEWDSRSPHSRDEE</sequence>
<dbReference type="GO" id="GO:0008080">
    <property type="term" value="F:N-acetyltransferase activity"/>
    <property type="evidence" value="ECO:0007669"/>
    <property type="project" value="TreeGrafter"/>
</dbReference>
<evidence type="ECO:0000313" key="4">
    <source>
        <dbReference type="EMBL" id="MZP29549.1"/>
    </source>
</evidence>
<evidence type="ECO:0000313" key="5">
    <source>
        <dbReference type="Proteomes" id="UP000463470"/>
    </source>
</evidence>
<dbReference type="PANTHER" id="PTHR42919">
    <property type="entry name" value="N-ALPHA-ACETYLTRANSFERASE"/>
    <property type="match status" value="1"/>
</dbReference>
<dbReference type="CDD" id="cd04301">
    <property type="entry name" value="NAT_SF"/>
    <property type="match status" value="1"/>
</dbReference>
<name>A0A845L357_9FIRM</name>
<evidence type="ECO:0000256" key="2">
    <source>
        <dbReference type="ARBA" id="ARBA00023315"/>
    </source>
</evidence>
<feature type="domain" description="N-acetyltransferase" evidence="3">
    <location>
        <begin position="3"/>
        <end position="151"/>
    </location>
</feature>
<dbReference type="InterPro" id="IPR000182">
    <property type="entry name" value="GNAT_dom"/>
</dbReference>
<keyword evidence="5" id="KW-1185">Reference proteome</keyword>
<dbReference type="Proteomes" id="UP000463470">
    <property type="component" value="Unassembled WGS sequence"/>
</dbReference>
<dbReference type="InterPro" id="IPR051556">
    <property type="entry name" value="N-term/lysine_N-AcTrnsfr"/>
</dbReference>
<dbReference type="EMBL" id="WXEY01000006">
    <property type="protein sequence ID" value="MZP29549.1"/>
    <property type="molecule type" value="Genomic_DNA"/>
</dbReference>